<evidence type="ECO:0000313" key="3">
    <source>
        <dbReference type="Proteomes" id="UP000235786"/>
    </source>
</evidence>
<name>A0A2J6RYQ7_HYAVF</name>
<dbReference type="Proteomes" id="UP000235786">
    <property type="component" value="Unassembled WGS sequence"/>
</dbReference>
<keyword evidence="1" id="KW-1133">Transmembrane helix</keyword>
<evidence type="ECO:0000256" key="1">
    <source>
        <dbReference type="SAM" id="Phobius"/>
    </source>
</evidence>
<evidence type="ECO:0000313" key="2">
    <source>
        <dbReference type="EMBL" id="PMD43647.1"/>
    </source>
</evidence>
<keyword evidence="1" id="KW-0472">Membrane</keyword>
<gene>
    <name evidence="2" type="ORF">L207DRAFT_301686</name>
</gene>
<sequence length="69" mass="8101">MQRHVNVQEDRRNAQTFLLFLVKCFSTLHNLFFVLLSSHQESRRVTGVFGVSHVECSQKLTARLDQRKL</sequence>
<keyword evidence="3" id="KW-1185">Reference proteome</keyword>
<feature type="transmembrane region" description="Helical" evidence="1">
    <location>
        <begin position="17"/>
        <end position="36"/>
    </location>
</feature>
<proteinExistence type="predicted"/>
<accession>A0A2J6RYQ7</accession>
<dbReference type="AlphaFoldDB" id="A0A2J6RYQ7"/>
<keyword evidence="1" id="KW-0812">Transmembrane</keyword>
<reference evidence="2 3" key="1">
    <citation type="submission" date="2016-04" db="EMBL/GenBank/DDBJ databases">
        <title>A degradative enzymes factory behind the ericoid mycorrhizal symbiosis.</title>
        <authorList>
            <consortium name="DOE Joint Genome Institute"/>
            <person name="Martino E."/>
            <person name="Morin E."/>
            <person name="Grelet G."/>
            <person name="Kuo A."/>
            <person name="Kohler A."/>
            <person name="Daghino S."/>
            <person name="Barry K."/>
            <person name="Choi C."/>
            <person name="Cichocki N."/>
            <person name="Clum A."/>
            <person name="Copeland A."/>
            <person name="Hainaut M."/>
            <person name="Haridas S."/>
            <person name="Labutti K."/>
            <person name="Lindquist E."/>
            <person name="Lipzen A."/>
            <person name="Khouja H.-R."/>
            <person name="Murat C."/>
            <person name="Ohm R."/>
            <person name="Olson A."/>
            <person name="Spatafora J."/>
            <person name="Veneault-Fourrey C."/>
            <person name="Henrissat B."/>
            <person name="Grigoriev I."/>
            <person name="Martin F."/>
            <person name="Perotto S."/>
        </authorList>
    </citation>
    <scope>NUCLEOTIDE SEQUENCE [LARGE SCALE GENOMIC DNA]</scope>
    <source>
        <strain evidence="2 3">F</strain>
    </source>
</reference>
<protein>
    <submittedName>
        <fullName evidence="2">Uncharacterized protein</fullName>
    </submittedName>
</protein>
<dbReference type="EMBL" id="KZ613942">
    <property type="protein sequence ID" value="PMD43647.1"/>
    <property type="molecule type" value="Genomic_DNA"/>
</dbReference>
<organism evidence="2 3">
    <name type="scientific">Hyaloscypha variabilis (strain UAMH 11265 / GT02V1 / F)</name>
    <name type="common">Meliniomyces variabilis</name>
    <dbReference type="NCBI Taxonomy" id="1149755"/>
    <lineage>
        <taxon>Eukaryota</taxon>
        <taxon>Fungi</taxon>
        <taxon>Dikarya</taxon>
        <taxon>Ascomycota</taxon>
        <taxon>Pezizomycotina</taxon>
        <taxon>Leotiomycetes</taxon>
        <taxon>Helotiales</taxon>
        <taxon>Hyaloscyphaceae</taxon>
        <taxon>Hyaloscypha</taxon>
        <taxon>Hyaloscypha variabilis</taxon>
    </lineage>
</organism>